<dbReference type="EMBL" id="CALNXK010000163">
    <property type="protein sequence ID" value="CAH3171422.1"/>
    <property type="molecule type" value="Genomic_DNA"/>
</dbReference>
<dbReference type="InterPro" id="IPR008983">
    <property type="entry name" value="Tumour_necrosis_fac-like_dom"/>
</dbReference>
<dbReference type="PROSITE" id="PS50049">
    <property type="entry name" value="THD_2"/>
    <property type="match status" value="1"/>
</dbReference>
<evidence type="ECO:0000256" key="4">
    <source>
        <dbReference type="ARBA" id="ARBA00023136"/>
    </source>
</evidence>
<reference evidence="6 7" key="1">
    <citation type="submission" date="2022-05" db="EMBL/GenBank/DDBJ databases">
        <authorList>
            <consortium name="Genoscope - CEA"/>
            <person name="William W."/>
        </authorList>
    </citation>
    <scope>NUCLEOTIDE SEQUENCE [LARGE SCALE GENOMIC DNA]</scope>
</reference>
<dbReference type="Proteomes" id="UP001159405">
    <property type="component" value="Unassembled WGS sequence"/>
</dbReference>
<dbReference type="Pfam" id="PF00229">
    <property type="entry name" value="TNF"/>
    <property type="match status" value="1"/>
</dbReference>
<comment type="subcellular location">
    <subcellularLocation>
        <location evidence="1">Membrane</location>
    </subcellularLocation>
</comment>
<feature type="domain" description="THD" evidence="5">
    <location>
        <begin position="55"/>
        <end position="188"/>
    </location>
</feature>
<evidence type="ECO:0000256" key="2">
    <source>
        <dbReference type="ARBA" id="ARBA00008670"/>
    </source>
</evidence>
<comment type="caution">
    <text evidence="6">The sequence shown here is derived from an EMBL/GenBank/DDBJ whole genome shotgun (WGS) entry which is preliminary data.</text>
</comment>
<comment type="similarity">
    <text evidence="2">Belongs to the tumor necrosis factor family.</text>
</comment>
<protein>
    <recommendedName>
        <fullName evidence="5">THD domain-containing protein</fullName>
    </recommendedName>
</protein>
<keyword evidence="4" id="KW-0472">Membrane</keyword>
<sequence length="188" mass="21270">MKLCDAIPGTLYVVSEENAAVSENNRFTERFDFESASNLPLSKLFKAYLSYPTNPSAHIEAADRDEVRYQPNTVIKDWSVNAPYSYLGCGMKYQDGKLTVPDPGQYYIYAQLYFHNNGRVFIRVNYKVVTMLQPPVNDKDFHGTVYAGGVFNLNANDVITLTAHCYPDEKGPIIYMAPRHSYFGALLI</sequence>
<organism evidence="6 7">
    <name type="scientific">Porites lobata</name>
    <dbReference type="NCBI Taxonomy" id="104759"/>
    <lineage>
        <taxon>Eukaryota</taxon>
        <taxon>Metazoa</taxon>
        <taxon>Cnidaria</taxon>
        <taxon>Anthozoa</taxon>
        <taxon>Hexacorallia</taxon>
        <taxon>Scleractinia</taxon>
        <taxon>Fungiina</taxon>
        <taxon>Poritidae</taxon>
        <taxon>Porites</taxon>
    </lineage>
</organism>
<dbReference type="Gene3D" id="2.60.120.40">
    <property type="match status" value="1"/>
</dbReference>
<keyword evidence="3" id="KW-0202">Cytokine</keyword>
<proteinExistence type="inferred from homology"/>
<evidence type="ECO:0000313" key="6">
    <source>
        <dbReference type="EMBL" id="CAH3171422.1"/>
    </source>
</evidence>
<evidence type="ECO:0000313" key="7">
    <source>
        <dbReference type="Proteomes" id="UP001159405"/>
    </source>
</evidence>
<accession>A0ABN8QWN2</accession>
<dbReference type="InterPro" id="IPR006052">
    <property type="entry name" value="TNF_dom"/>
</dbReference>
<name>A0ABN8QWN2_9CNID</name>
<evidence type="ECO:0000256" key="1">
    <source>
        <dbReference type="ARBA" id="ARBA00004370"/>
    </source>
</evidence>
<evidence type="ECO:0000259" key="5">
    <source>
        <dbReference type="PROSITE" id="PS50049"/>
    </source>
</evidence>
<keyword evidence="7" id="KW-1185">Reference proteome</keyword>
<dbReference type="SUPFAM" id="SSF49842">
    <property type="entry name" value="TNF-like"/>
    <property type="match status" value="1"/>
</dbReference>
<dbReference type="PANTHER" id="PTHR11471:SF13">
    <property type="entry name" value="TNF FAMILY PROFILE DOMAIN-CONTAINING PROTEIN"/>
    <property type="match status" value="1"/>
</dbReference>
<dbReference type="PANTHER" id="PTHR11471">
    <property type="entry name" value="TUMOR NECROSIS FACTOR FAMILY MEMBER"/>
    <property type="match status" value="1"/>
</dbReference>
<evidence type="ECO:0000256" key="3">
    <source>
        <dbReference type="ARBA" id="ARBA00022514"/>
    </source>
</evidence>
<gene>
    <name evidence="6" type="ORF">PLOB_00011866</name>
</gene>